<dbReference type="Proteomes" id="UP000295444">
    <property type="component" value="Unassembled WGS sequence"/>
</dbReference>
<keyword evidence="2" id="KW-0812">Transmembrane</keyword>
<comment type="caution">
    <text evidence="4">The sequence shown here is derived from an EMBL/GenBank/DDBJ whole genome shotgun (WGS) entry which is preliminary data.</text>
</comment>
<keyword evidence="5" id="KW-1185">Reference proteome</keyword>
<keyword evidence="2" id="KW-0472">Membrane</keyword>
<organism evidence="4 5">
    <name type="scientific">Labedaea rhizosphaerae</name>
    <dbReference type="NCBI Taxonomy" id="598644"/>
    <lineage>
        <taxon>Bacteria</taxon>
        <taxon>Bacillati</taxon>
        <taxon>Actinomycetota</taxon>
        <taxon>Actinomycetes</taxon>
        <taxon>Pseudonocardiales</taxon>
        <taxon>Pseudonocardiaceae</taxon>
        <taxon>Labedaea</taxon>
    </lineage>
</organism>
<evidence type="ECO:0000256" key="2">
    <source>
        <dbReference type="SAM" id="Phobius"/>
    </source>
</evidence>
<proteinExistence type="predicted"/>
<evidence type="ECO:0000313" key="5">
    <source>
        <dbReference type="Proteomes" id="UP000295444"/>
    </source>
</evidence>
<feature type="transmembrane region" description="Helical" evidence="2">
    <location>
        <begin position="80"/>
        <end position="96"/>
    </location>
</feature>
<dbReference type="RefSeq" id="WP_133852659.1">
    <property type="nucleotide sequence ID" value="NZ_SNXZ01000006.1"/>
</dbReference>
<evidence type="ECO:0008006" key="6">
    <source>
        <dbReference type="Google" id="ProtNLM"/>
    </source>
</evidence>
<gene>
    <name evidence="4" type="ORF">EV186_10618</name>
</gene>
<keyword evidence="3" id="KW-0732">Signal</keyword>
<name>A0A4R6S340_LABRH</name>
<feature type="signal peptide" evidence="3">
    <location>
        <begin position="1"/>
        <end position="28"/>
    </location>
</feature>
<feature type="region of interest" description="Disordered" evidence="1">
    <location>
        <begin position="46"/>
        <end position="69"/>
    </location>
</feature>
<evidence type="ECO:0000256" key="1">
    <source>
        <dbReference type="SAM" id="MobiDB-lite"/>
    </source>
</evidence>
<dbReference type="EMBL" id="SNXZ01000006">
    <property type="protein sequence ID" value="TDP93624.1"/>
    <property type="molecule type" value="Genomic_DNA"/>
</dbReference>
<keyword evidence="2" id="KW-1133">Transmembrane helix</keyword>
<dbReference type="AlphaFoldDB" id="A0A4R6S340"/>
<accession>A0A4R6S340</accession>
<protein>
    <recommendedName>
        <fullName evidence="6">MYXO-CTERM domain-containing protein</fullName>
    </recommendedName>
</protein>
<feature type="chain" id="PRO_5020285608" description="MYXO-CTERM domain-containing protein" evidence="3">
    <location>
        <begin position="29"/>
        <end position="112"/>
    </location>
</feature>
<evidence type="ECO:0000256" key="3">
    <source>
        <dbReference type="SAM" id="SignalP"/>
    </source>
</evidence>
<reference evidence="4 5" key="1">
    <citation type="submission" date="2019-03" db="EMBL/GenBank/DDBJ databases">
        <title>Genomic Encyclopedia of Type Strains, Phase IV (KMG-IV): sequencing the most valuable type-strain genomes for metagenomic binning, comparative biology and taxonomic classification.</title>
        <authorList>
            <person name="Goeker M."/>
        </authorList>
    </citation>
    <scope>NUCLEOTIDE SEQUENCE [LARGE SCALE GENOMIC DNA]</scope>
    <source>
        <strain evidence="4 5">DSM 45361</strain>
    </source>
</reference>
<sequence>MRSAARLTSACVLGCLVFLALPAPGALAAARPAVVRLVATDAVANDAPATTTTKAPDAPTGPDLDQDQADADARLAKRKLVIGVVAAVLLFIVVWGHRLRRKRRKKADENTG</sequence>
<feature type="compositionally biased region" description="Low complexity" evidence="1">
    <location>
        <begin position="46"/>
        <end position="63"/>
    </location>
</feature>
<evidence type="ECO:0000313" key="4">
    <source>
        <dbReference type="EMBL" id="TDP93624.1"/>
    </source>
</evidence>